<feature type="non-terminal residue" evidence="2">
    <location>
        <position position="1"/>
    </location>
</feature>
<evidence type="ECO:0000256" key="1">
    <source>
        <dbReference type="SAM" id="Phobius"/>
    </source>
</evidence>
<reference evidence="2" key="1">
    <citation type="journal article" date="2012" name="Gene">
        <title>Identification and expression of immune genes in the flat oyster Ostrea edulis in response to bonamiosis.</title>
        <authorList>
            <person name="Martin-Gomez L."/>
            <person name="Villalba A."/>
            <person name="Abollo E."/>
        </authorList>
    </citation>
    <scope>NUCLEOTIDE SEQUENCE</scope>
</reference>
<keyword evidence="1" id="KW-1133">Transmembrane helix</keyword>
<sequence length="35" mass="3909">TRGDALWLFYREIIPAIHLSLPAVSLVALTTTIKQ</sequence>
<keyword evidence="1" id="KW-0812">Transmembrane</keyword>
<dbReference type="AlphaFoldDB" id="H6BD12"/>
<protein>
    <submittedName>
        <fullName evidence="2">Cavortin</fullName>
    </submittedName>
</protein>
<keyword evidence="1" id="KW-0472">Membrane</keyword>
<accession>H6BD12</accession>
<evidence type="ECO:0000313" key="2">
    <source>
        <dbReference type="EMBL" id="AFA34344.1"/>
    </source>
</evidence>
<name>H6BD12_OSTED</name>
<organism evidence="2">
    <name type="scientific">Ostrea edulis</name>
    <name type="common">Native oyster</name>
    <name type="synonym">European flat oyster</name>
    <dbReference type="NCBI Taxonomy" id="37623"/>
    <lineage>
        <taxon>Eukaryota</taxon>
        <taxon>Metazoa</taxon>
        <taxon>Spiralia</taxon>
        <taxon>Lophotrochozoa</taxon>
        <taxon>Mollusca</taxon>
        <taxon>Bivalvia</taxon>
        <taxon>Autobranchia</taxon>
        <taxon>Pteriomorphia</taxon>
        <taxon>Ostreida</taxon>
        <taxon>Ostreoidea</taxon>
        <taxon>Ostreidae</taxon>
        <taxon>Ostrea</taxon>
    </lineage>
</organism>
<feature type="transmembrane region" description="Helical" evidence="1">
    <location>
        <begin position="13"/>
        <end position="33"/>
    </location>
</feature>
<proteinExistence type="evidence at transcript level"/>
<dbReference type="EMBL" id="JF744635">
    <property type="protein sequence ID" value="AFA34344.1"/>
    <property type="molecule type" value="mRNA"/>
</dbReference>